<dbReference type="SMART" id="SM00360">
    <property type="entry name" value="RRM"/>
    <property type="match status" value="1"/>
</dbReference>
<name>A0A7J5XL06_DISMA</name>
<accession>A0A7J5XL06</accession>
<dbReference type="Proteomes" id="UP000518266">
    <property type="component" value="Unassembled WGS sequence"/>
</dbReference>
<dbReference type="GO" id="GO:0003723">
    <property type="term" value="F:RNA binding"/>
    <property type="evidence" value="ECO:0007669"/>
    <property type="project" value="UniProtKB-UniRule"/>
</dbReference>
<evidence type="ECO:0000256" key="1">
    <source>
        <dbReference type="ARBA" id="ARBA00022884"/>
    </source>
</evidence>
<dbReference type="Pfam" id="PF14709">
    <property type="entry name" value="DND1_DSRM"/>
    <property type="match status" value="1"/>
</dbReference>
<gene>
    <name evidence="4" type="ORF">F7725_009544</name>
</gene>
<dbReference type="PANTHER" id="PTHR21245">
    <property type="entry name" value="HETEROGENEOUS NUCLEAR RIBONUCLEOPROTEIN"/>
    <property type="match status" value="1"/>
</dbReference>
<dbReference type="OrthoDB" id="3800936at2759"/>
<evidence type="ECO:0000256" key="2">
    <source>
        <dbReference type="PROSITE-ProRule" id="PRU00176"/>
    </source>
</evidence>
<evidence type="ECO:0000313" key="5">
    <source>
        <dbReference type="Proteomes" id="UP000518266"/>
    </source>
</evidence>
<dbReference type="InterPro" id="IPR012677">
    <property type="entry name" value="Nucleotide-bd_a/b_plait_sf"/>
</dbReference>
<evidence type="ECO:0000259" key="3">
    <source>
        <dbReference type="PROSITE" id="PS50102"/>
    </source>
</evidence>
<sequence>MQSSDKRRMWHVPPPGSQCEVFISQIPRDTYEDVLIPLFGSVGPLWEFRLMMNFSGQNRGFAYAKYSSPAVVSDAVLLLNGHWLEAGLRLSVRRSTEKSDLCIGEPPASTQPEPLLQVLRGIADGVERISLKAGPGIVGVSAIVVFSSHYVASMAKKALVEGSPHALRVPPCPMALLCELCEAKGVGKPHYDVKLSHTESTGFMFFFYDVSVPGITLDFKGLVMILPGTSAYATLREAHQAVAQQVLQKICNN</sequence>
<reference evidence="4 5" key="1">
    <citation type="submission" date="2020-03" db="EMBL/GenBank/DDBJ databases">
        <title>Dissostichus mawsoni Genome sequencing and assembly.</title>
        <authorList>
            <person name="Park H."/>
        </authorList>
    </citation>
    <scope>NUCLEOTIDE SEQUENCE [LARGE SCALE GENOMIC DNA]</scope>
    <source>
        <strain evidence="4">DM0001</strain>
        <tissue evidence="4">Muscle</tissue>
    </source>
</reference>
<dbReference type="AlphaFoldDB" id="A0A7J5XL06"/>
<comment type="caution">
    <text evidence="4">The sequence shown here is derived from an EMBL/GenBank/DDBJ whole genome shotgun (WGS) entry which is preliminary data.</text>
</comment>
<dbReference type="InterPro" id="IPR035979">
    <property type="entry name" value="RBD_domain_sf"/>
</dbReference>
<proteinExistence type="predicted"/>
<protein>
    <recommendedName>
        <fullName evidence="3">RRM domain-containing protein</fullName>
    </recommendedName>
</protein>
<dbReference type="InterPro" id="IPR000504">
    <property type="entry name" value="RRM_dom"/>
</dbReference>
<dbReference type="SUPFAM" id="SSF54928">
    <property type="entry name" value="RNA-binding domain, RBD"/>
    <property type="match status" value="1"/>
</dbReference>
<evidence type="ECO:0000313" key="4">
    <source>
        <dbReference type="EMBL" id="KAF3837776.1"/>
    </source>
</evidence>
<dbReference type="PROSITE" id="PS50102">
    <property type="entry name" value="RRM"/>
    <property type="match status" value="1"/>
</dbReference>
<dbReference type="EMBL" id="JAAKFY010000022">
    <property type="protein sequence ID" value="KAF3837776.1"/>
    <property type="molecule type" value="Genomic_DNA"/>
</dbReference>
<dbReference type="Gene3D" id="3.30.70.330">
    <property type="match status" value="1"/>
</dbReference>
<keyword evidence="5" id="KW-1185">Reference proteome</keyword>
<organism evidence="4 5">
    <name type="scientific">Dissostichus mawsoni</name>
    <name type="common">Antarctic cod</name>
    <dbReference type="NCBI Taxonomy" id="36200"/>
    <lineage>
        <taxon>Eukaryota</taxon>
        <taxon>Metazoa</taxon>
        <taxon>Chordata</taxon>
        <taxon>Craniata</taxon>
        <taxon>Vertebrata</taxon>
        <taxon>Euteleostomi</taxon>
        <taxon>Actinopterygii</taxon>
        <taxon>Neopterygii</taxon>
        <taxon>Teleostei</taxon>
        <taxon>Neoteleostei</taxon>
        <taxon>Acanthomorphata</taxon>
        <taxon>Eupercaria</taxon>
        <taxon>Perciformes</taxon>
        <taxon>Notothenioidei</taxon>
        <taxon>Nototheniidae</taxon>
        <taxon>Dissostichus</taxon>
    </lineage>
</organism>
<dbReference type="Pfam" id="PF00076">
    <property type="entry name" value="RRM_1"/>
    <property type="match status" value="1"/>
</dbReference>
<feature type="domain" description="RRM" evidence="3">
    <location>
        <begin position="19"/>
        <end position="97"/>
    </location>
</feature>
<keyword evidence="1 2" id="KW-0694">RNA-binding</keyword>